<evidence type="ECO:0000256" key="1">
    <source>
        <dbReference type="SAM" id="SignalP"/>
    </source>
</evidence>
<comment type="caution">
    <text evidence="2">The sequence shown here is derived from an EMBL/GenBank/DDBJ whole genome shotgun (WGS) entry which is preliminary data.</text>
</comment>
<gene>
    <name evidence="2" type="ORF">CCHL11_10274</name>
</gene>
<proteinExistence type="predicted"/>
<dbReference type="Proteomes" id="UP000186583">
    <property type="component" value="Unassembled WGS sequence"/>
</dbReference>
<evidence type="ECO:0000313" key="3">
    <source>
        <dbReference type="Proteomes" id="UP000186583"/>
    </source>
</evidence>
<organism evidence="2 3">
    <name type="scientific">Colletotrichum chlorophyti</name>
    <dbReference type="NCBI Taxonomy" id="708187"/>
    <lineage>
        <taxon>Eukaryota</taxon>
        <taxon>Fungi</taxon>
        <taxon>Dikarya</taxon>
        <taxon>Ascomycota</taxon>
        <taxon>Pezizomycotina</taxon>
        <taxon>Sordariomycetes</taxon>
        <taxon>Hypocreomycetidae</taxon>
        <taxon>Glomerellales</taxon>
        <taxon>Glomerellaceae</taxon>
        <taxon>Colletotrichum</taxon>
    </lineage>
</organism>
<protein>
    <submittedName>
        <fullName evidence="2">Uncharacterized protein</fullName>
    </submittedName>
</protein>
<dbReference type="AlphaFoldDB" id="A0A1Q8RQA2"/>
<feature type="chain" id="PRO_5013248981" evidence="1">
    <location>
        <begin position="19"/>
        <end position="190"/>
    </location>
</feature>
<sequence>MKILAIVNILSILPFISALPAPDTQEAARFVYPWLNMTLNNLESICRPKSGSLYSCTIKFDFSDPNTEGVADVNGAPCEASWEWDGINPDHGPRNNFPKDYTVCCGGSIPEAFQFKVEEFRSASRFELFVSHWYKDTRFFRPPYQGRKAVVNIKIPDEHPAPPRAPYVPPVDQFEWIATATVSRRTDGLS</sequence>
<dbReference type="OrthoDB" id="4802756at2759"/>
<name>A0A1Q8RQA2_9PEZI</name>
<feature type="signal peptide" evidence="1">
    <location>
        <begin position="1"/>
        <end position="18"/>
    </location>
</feature>
<keyword evidence="1" id="KW-0732">Signal</keyword>
<keyword evidence="3" id="KW-1185">Reference proteome</keyword>
<reference evidence="2 3" key="1">
    <citation type="submission" date="2016-11" db="EMBL/GenBank/DDBJ databases">
        <title>Draft Genome Assembly of Colletotrichum chlorophyti a pathogen of herbaceous plants.</title>
        <authorList>
            <person name="Gan P."/>
            <person name="Narusaka M."/>
            <person name="Tsushima A."/>
            <person name="Narusaka Y."/>
            <person name="Takano Y."/>
            <person name="Shirasu K."/>
        </authorList>
    </citation>
    <scope>NUCLEOTIDE SEQUENCE [LARGE SCALE GENOMIC DNA]</scope>
    <source>
        <strain evidence="2 3">NTL11</strain>
    </source>
</reference>
<dbReference type="EMBL" id="MPGH01000121">
    <property type="protein sequence ID" value="OLN86510.1"/>
    <property type="molecule type" value="Genomic_DNA"/>
</dbReference>
<evidence type="ECO:0000313" key="2">
    <source>
        <dbReference type="EMBL" id="OLN86510.1"/>
    </source>
</evidence>
<accession>A0A1Q8RQA2</accession>